<sequence>MTAVSRWDGRMPRRQLALSQRTGGSPPSSLASPVNLHTRAQPTGRWRSRQPYQQQRGLRGRCGGLGVDSRADTMRQQSLIDVGFSRAAASWDWKQGLPHSVPSIHAPAPSASIWHLHSVSDTRCAGFVICSLASCFVSSAVTSILPVFDFAIFSLFNALVSLAGATS</sequence>
<keyword evidence="2" id="KW-0812">Transmembrane</keyword>
<evidence type="ECO:0000313" key="4">
    <source>
        <dbReference type="Proteomes" id="UP001304895"/>
    </source>
</evidence>
<keyword evidence="2" id="KW-1133">Transmembrane helix</keyword>
<evidence type="ECO:0000313" key="3">
    <source>
        <dbReference type="EMBL" id="KAK4136402.1"/>
    </source>
</evidence>
<feature type="compositionally biased region" description="Polar residues" evidence="1">
    <location>
        <begin position="17"/>
        <end position="32"/>
    </location>
</feature>
<proteinExistence type="predicted"/>
<dbReference type="EMBL" id="MU853403">
    <property type="protein sequence ID" value="KAK4136402.1"/>
    <property type="molecule type" value="Genomic_DNA"/>
</dbReference>
<dbReference type="Proteomes" id="UP001304895">
    <property type="component" value="Unassembled WGS sequence"/>
</dbReference>
<organism evidence="3 4">
    <name type="scientific">Trichocladium antarcticum</name>
    <dbReference type="NCBI Taxonomy" id="1450529"/>
    <lineage>
        <taxon>Eukaryota</taxon>
        <taxon>Fungi</taxon>
        <taxon>Dikarya</taxon>
        <taxon>Ascomycota</taxon>
        <taxon>Pezizomycotina</taxon>
        <taxon>Sordariomycetes</taxon>
        <taxon>Sordariomycetidae</taxon>
        <taxon>Sordariales</taxon>
        <taxon>Chaetomiaceae</taxon>
        <taxon>Trichocladium</taxon>
    </lineage>
</organism>
<feature type="transmembrane region" description="Helical" evidence="2">
    <location>
        <begin position="124"/>
        <end position="141"/>
    </location>
</feature>
<feature type="region of interest" description="Disordered" evidence="1">
    <location>
        <begin position="1"/>
        <end position="56"/>
    </location>
</feature>
<reference evidence="3" key="1">
    <citation type="journal article" date="2023" name="Mol. Phylogenet. Evol.">
        <title>Genome-scale phylogeny and comparative genomics of the fungal order Sordariales.</title>
        <authorList>
            <person name="Hensen N."/>
            <person name="Bonometti L."/>
            <person name="Westerberg I."/>
            <person name="Brannstrom I.O."/>
            <person name="Guillou S."/>
            <person name="Cros-Aarteil S."/>
            <person name="Calhoun S."/>
            <person name="Haridas S."/>
            <person name="Kuo A."/>
            <person name="Mondo S."/>
            <person name="Pangilinan J."/>
            <person name="Riley R."/>
            <person name="LaButti K."/>
            <person name="Andreopoulos B."/>
            <person name="Lipzen A."/>
            <person name="Chen C."/>
            <person name="Yan M."/>
            <person name="Daum C."/>
            <person name="Ng V."/>
            <person name="Clum A."/>
            <person name="Steindorff A."/>
            <person name="Ohm R.A."/>
            <person name="Martin F."/>
            <person name="Silar P."/>
            <person name="Natvig D.O."/>
            <person name="Lalanne C."/>
            <person name="Gautier V."/>
            <person name="Ament-Velasquez S.L."/>
            <person name="Kruys A."/>
            <person name="Hutchinson M.I."/>
            <person name="Powell A.J."/>
            <person name="Barry K."/>
            <person name="Miller A.N."/>
            <person name="Grigoriev I.V."/>
            <person name="Debuchy R."/>
            <person name="Gladieux P."/>
            <person name="Hiltunen Thoren M."/>
            <person name="Johannesson H."/>
        </authorList>
    </citation>
    <scope>NUCLEOTIDE SEQUENCE</scope>
    <source>
        <strain evidence="3">CBS 123565</strain>
    </source>
</reference>
<gene>
    <name evidence="3" type="ORF">BT67DRAFT_177075</name>
</gene>
<evidence type="ECO:0000256" key="1">
    <source>
        <dbReference type="SAM" id="MobiDB-lite"/>
    </source>
</evidence>
<keyword evidence="4" id="KW-1185">Reference proteome</keyword>
<reference evidence="3" key="2">
    <citation type="submission" date="2023-05" db="EMBL/GenBank/DDBJ databases">
        <authorList>
            <consortium name="Lawrence Berkeley National Laboratory"/>
            <person name="Steindorff A."/>
            <person name="Hensen N."/>
            <person name="Bonometti L."/>
            <person name="Westerberg I."/>
            <person name="Brannstrom I.O."/>
            <person name="Guillou S."/>
            <person name="Cros-Aarteil S."/>
            <person name="Calhoun S."/>
            <person name="Haridas S."/>
            <person name="Kuo A."/>
            <person name="Mondo S."/>
            <person name="Pangilinan J."/>
            <person name="Riley R."/>
            <person name="Labutti K."/>
            <person name="Andreopoulos B."/>
            <person name="Lipzen A."/>
            <person name="Chen C."/>
            <person name="Yanf M."/>
            <person name="Daum C."/>
            <person name="Ng V."/>
            <person name="Clum A."/>
            <person name="Ohm R."/>
            <person name="Martin F."/>
            <person name="Silar P."/>
            <person name="Natvig D."/>
            <person name="Lalanne C."/>
            <person name="Gautier V."/>
            <person name="Ament-Velasquez S.L."/>
            <person name="Kruys A."/>
            <person name="Hutchinson M.I."/>
            <person name="Powell A.J."/>
            <person name="Barry K."/>
            <person name="Miller A.N."/>
            <person name="Grigoriev I.V."/>
            <person name="Debuchy R."/>
            <person name="Gladieux P."/>
            <person name="Thoren M.H."/>
            <person name="Johannesson H."/>
        </authorList>
    </citation>
    <scope>NUCLEOTIDE SEQUENCE</scope>
    <source>
        <strain evidence="3">CBS 123565</strain>
    </source>
</reference>
<evidence type="ECO:0000256" key="2">
    <source>
        <dbReference type="SAM" id="Phobius"/>
    </source>
</evidence>
<accession>A0AAN6ZFG0</accession>
<name>A0AAN6ZFG0_9PEZI</name>
<dbReference type="AlphaFoldDB" id="A0AAN6ZFG0"/>
<comment type="caution">
    <text evidence="3">The sequence shown here is derived from an EMBL/GenBank/DDBJ whole genome shotgun (WGS) entry which is preliminary data.</text>
</comment>
<keyword evidence="2" id="KW-0472">Membrane</keyword>
<protein>
    <submittedName>
        <fullName evidence="3">Uncharacterized protein</fullName>
    </submittedName>
</protein>